<accession>A0A1G2KWR0</accession>
<protein>
    <submittedName>
        <fullName evidence="2">Uncharacterized protein</fullName>
    </submittedName>
</protein>
<dbReference type="Proteomes" id="UP000177811">
    <property type="component" value="Unassembled WGS sequence"/>
</dbReference>
<evidence type="ECO:0000313" key="3">
    <source>
        <dbReference type="Proteomes" id="UP000177811"/>
    </source>
</evidence>
<proteinExistence type="predicted"/>
<feature type="transmembrane region" description="Helical" evidence="1">
    <location>
        <begin position="41"/>
        <end position="63"/>
    </location>
</feature>
<dbReference type="EMBL" id="MHQL01000026">
    <property type="protein sequence ID" value="OHA02849.1"/>
    <property type="molecule type" value="Genomic_DNA"/>
</dbReference>
<keyword evidence="1" id="KW-0472">Membrane</keyword>
<gene>
    <name evidence="2" type="ORF">A3C16_02920</name>
</gene>
<comment type="caution">
    <text evidence="2">The sequence shown here is derived from an EMBL/GenBank/DDBJ whole genome shotgun (WGS) entry which is preliminary data.</text>
</comment>
<keyword evidence="1" id="KW-1133">Transmembrane helix</keyword>
<evidence type="ECO:0000256" key="1">
    <source>
        <dbReference type="SAM" id="Phobius"/>
    </source>
</evidence>
<sequence length="64" mass="7531">MLLLLPPSVFLGYLAYERWIGPLLRKRGWNEKSFWRGMQLMVISVLFFETVIAVMLFALSLVLR</sequence>
<organism evidence="2 3">
    <name type="scientific">Candidatus Sungbacteria bacterium RIFCSPHIGHO2_02_FULL_51_29</name>
    <dbReference type="NCBI Taxonomy" id="1802273"/>
    <lineage>
        <taxon>Bacteria</taxon>
        <taxon>Candidatus Sungiibacteriota</taxon>
    </lineage>
</organism>
<keyword evidence="1" id="KW-0812">Transmembrane</keyword>
<dbReference type="AlphaFoldDB" id="A0A1G2KWR0"/>
<evidence type="ECO:0000313" key="2">
    <source>
        <dbReference type="EMBL" id="OHA02849.1"/>
    </source>
</evidence>
<reference evidence="2 3" key="1">
    <citation type="journal article" date="2016" name="Nat. Commun.">
        <title>Thousands of microbial genomes shed light on interconnected biogeochemical processes in an aquifer system.</title>
        <authorList>
            <person name="Anantharaman K."/>
            <person name="Brown C.T."/>
            <person name="Hug L.A."/>
            <person name="Sharon I."/>
            <person name="Castelle C.J."/>
            <person name="Probst A.J."/>
            <person name="Thomas B.C."/>
            <person name="Singh A."/>
            <person name="Wilkins M.J."/>
            <person name="Karaoz U."/>
            <person name="Brodie E.L."/>
            <person name="Williams K.H."/>
            <person name="Hubbard S.S."/>
            <person name="Banfield J.F."/>
        </authorList>
    </citation>
    <scope>NUCLEOTIDE SEQUENCE [LARGE SCALE GENOMIC DNA]</scope>
</reference>
<name>A0A1G2KWR0_9BACT</name>